<dbReference type="AlphaFoldDB" id="A0A8H6HEJ3"/>
<dbReference type="OrthoDB" id="3253976at2759"/>
<evidence type="ECO:0000313" key="1">
    <source>
        <dbReference type="EMBL" id="KAF6744331.1"/>
    </source>
</evidence>
<sequence length="291" mass="33625">MEDLDRSPKSSSKWVTSEEMDDFNIKVILQNTQEFFGTEDLPVPENISPIIWNHEKAPPGRISKTTRQFFAYLEDAMDSRFPPYEETTVIDFAVFLLGMLDYDDGDGRRLLHTRKEMPFYMEDGRVDVKADATVIERQTSRFYQYILLVHENKCFRFASGVDPEAQLIAQAIGAFQRNNRIRKRAKISELKSQTFPAITMFGTAVTFYKITITEELAMAVESDIFPAETIVHAFVPLPLPRYIDQGMGPLENRRFVLQCFEAFKQFMGRVAPPLSRRRTRVSGWQTAYEMA</sequence>
<keyword evidence="2" id="KW-1185">Reference proteome</keyword>
<reference evidence="1 2" key="1">
    <citation type="submission" date="2020-07" db="EMBL/GenBank/DDBJ databases">
        <title>Comparative genomics of pyrophilous fungi reveals a link between fire events and developmental genes.</title>
        <authorList>
            <consortium name="DOE Joint Genome Institute"/>
            <person name="Steindorff A.S."/>
            <person name="Carver A."/>
            <person name="Calhoun S."/>
            <person name="Stillman K."/>
            <person name="Liu H."/>
            <person name="Lipzen A."/>
            <person name="Pangilinan J."/>
            <person name="Labutti K."/>
            <person name="Bruns T.D."/>
            <person name="Grigoriev I.V."/>
        </authorList>
    </citation>
    <scope>NUCLEOTIDE SEQUENCE [LARGE SCALE GENOMIC DNA]</scope>
    <source>
        <strain evidence="1 2">CBS 144469</strain>
    </source>
</reference>
<proteinExistence type="predicted"/>
<comment type="caution">
    <text evidence="1">The sequence shown here is derived from an EMBL/GenBank/DDBJ whole genome shotgun (WGS) entry which is preliminary data.</text>
</comment>
<protein>
    <submittedName>
        <fullName evidence="1">Uncharacterized protein</fullName>
    </submittedName>
</protein>
<evidence type="ECO:0000313" key="2">
    <source>
        <dbReference type="Proteomes" id="UP000521943"/>
    </source>
</evidence>
<gene>
    <name evidence="1" type="ORF">DFP72DRAFT_975482</name>
</gene>
<organism evidence="1 2">
    <name type="scientific">Ephemerocybe angulata</name>
    <dbReference type="NCBI Taxonomy" id="980116"/>
    <lineage>
        <taxon>Eukaryota</taxon>
        <taxon>Fungi</taxon>
        <taxon>Dikarya</taxon>
        <taxon>Basidiomycota</taxon>
        <taxon>Agaricomycotina</taxon>
        <taxon>Agaricomycetes</taxon>
        <taxon>Agaricomycetidae</taxon>
        <taxon>Agaricales</taxon>
        <taxon>Agaricineae</taxon>
        <taxon>Psathyrellaceae</taxon>
        <taxon>Ephemerocybe</taxon>
    </lineage>
</organism>
<dbReference type="Proteomes" id="UP000521943">
    <property type="component" value="Unassembled WGS sequence"/>
</dbReference>
<dbReference type="EMBL" id="JACGCI010000124">
    <property type="protein sequence ID" value="KAF6744331.1"/>
    <property type="molecule type" value="Genomic_DNA"/>
</dbReference>
<accession>A0A8H6HEJ3</accession>
<name>A0A8H6HEJ3_9AGAR</name>